<evidence type="ECO:0000313" key="3">
    <source>
        <dbReference type="Proteomes" id="UP001596139"/>
    </source>
</evidence>
<dbReference type="RefSeq" id="WP_051861412.1">
    <property type="nucleotide sequence ID" value="NZ_JBHSPX010000001.1"/>
</dbReference>
<feature type="region of interest" description="Disordered" evidence="1">
    <location>
        <begin position="277"/>
        <end position="340"/>
    </location>
</feature>
<evidence type="ECO:0000256" key="1">
    <source>
        <dbReference type="SAM" id="MobiDB-lite"/>
    </source>
</evidence>
<protein>
    <submittedName>
        <fullName evidence="2">Uncharacterized protein</fullName>
    </submittedName>
</protein>
<reference evidence="3" key="1">
    <citation type="journal article" date="2019" name="Int. J. Syst. Evol. Microbiol.">
        <title>The Global Catalogue of Microorganisms (GCM) 10K type strain sequencing project: providing services to taxonomists for standard genome sequencing and annotation.</title>
        <authorList>
            <consortium name="The Broad Institute Genomics Platform"/>
            <consortium name="The Broad Institute Genome Sequencing Center for Infectious Disease"/>
            <person name="Wu L."/>
            <person name="Ma J."/>
        </authorList>
    </citation>
    <scope>NUCLEOTIDE SEQUENCE [LARGE SCALE GENOMIC DNA]</scope>
    <source>
        <strain evidence="3">CGMCC 1.15180</strain>
    </source>
</reference>
<sequence length="340" mass="35946">MSAPYIPEDIGRRALGLRDADTPATDEQAGRIADRIMTAADRVGMSVPEYVRERARRLNVTPENPEVKSAFWSFEVPHPDLPPGKALSNMYIAEAWAESENEKVPGSARYLEGTRGGRALGNLRLWDTAVHRELNLQGDEGWDLAKSAWSTLSQRYAEAAKGEVVVFAQTAFPGTVLQTTELPALRTNPDVGPDNIKFAYAAPDDWPPVAREELGTDAVRAQAQFALEDKPLHVDPAEYAAKPAEERTAVLGKLSADVAQADASHVRITPLTADAEVAGAKQEGGKEAGASGPTAPTPVWQMGFTPRPTAAAKGTSAAPVAAPEPAGPGVGKAVTGTGLG</sequence>
<comment type="caution">
    <text evidence="2">The sequence shown here is derived from an EMBL/GenBank/DDBJ whole genome shotgun (WGS) entry which is preliminary data.</text>
</comment>
<dbReference type="EMBL" id="JBHSPX010000001">
    <property type="protein sequence ID" value="MFC6061177.1"/>
    <property type="molecule type" value="Genomic_DNA"/>
</dbReference>
<dbReference type="Proteomes" id="UP001596139">
    <property type="component" value="Unassembled WGS sequence"/>
</dbReference>
<proteinExistence type="predicted"/>
<accession>A0ABW1MDS7</accession>
<name>A0ABW1MDS7_9ACTN</name>
<keyword evidence="3" id="KW-1185">Reference proteome</keyword>
<evidence type="ECO:0000313" key="2">
    <source>
        <dbReference type="EMBL" id="MFC6061177.1"/>
    </source>
</evidence>
<dbReference type="SUPFAM" id="SSF52309">
    <property type="entry name" value="N-(deoxy)ribosyltransferase-like"/>
    <property type="match status" value="1"/>
</dbReference>
<gene>
    <name evidence="2" type="ORF">ACFP4F_01250</name>
</gene>
<organism evidence="2 3">
    <name type="scientific">Streptomyces ochraceiscleroticus</name>
    <dbReference type="NCBI Taxonomy" id="47761"/>
    <lineage>
        <taxon>Bacteria</taxon>
        <taxon>Bacillati</taxon>
        <taxon>Actinomycetota</taxon>
        <taxon>Actinomycetes</taxon>
        <taxon>Kitasatosporales</taxon>
        <taxon>Streptomycetaceae</taxon>
        <taxon>Streptomyces</taxon>
    </lineage>
</organism>